<dbReference type="PANTHER" id="PTHR32305:SF15">
    <property type="entry name" value="PROTEIN RHSA-RELATED"/>
    <property type="match status" value="1"/>
</dbReference>
<dbReference type="OrthoDB" id="966206at2"/>
<accession>A0A4Q5LYZ4</accession>
<name>A0A4Q5LYZ4_9BACT</name>
<dbReference type="Gene3D" id="2.180.10.10">
    <property type="entry name" value="RHS repeat-associated core"/>
    <property type="match status" value="1"/>
</dbReference>
<dbReference type="NCBIfam" id="TIGR03696">
    <property type="entry name" value="Rhs_assc_core"/>
    <property type="match status" value="1"/>
</dbReference>
<dbReference type="RefSeq" id="WP_130021494.1">
    <property type="nucleotide sequence ID" value="NZ_SEWF01000018.1"/>
</dbReference>
<dbReference type="PANTHER" id="PTHR32305">
    <property type="match status" value="1"/>
</dbReference>
<keyword evidence="2" id="KW-1185">Reference proteome</keyword>
<comment type="caution">
    <text evidence="1">The sequence shown here is derived from an EMBL/GenBank/DDBJ whole genome shotgun (WGS) entry which is preliminary data.</text>
</comment>
<protein>
    <submittedName>
        <fullName evidence="1">RHS repeat-associated core domain-containing protein</fullName>
    </submittedName>
</protein>
<proteinExistence type="predicted"/>
<evidence type="ECO:0000313" key="2">
    <source>
        <dbReference type="Proteomes" id="UP000293162"/>
    </source>
</evidence>
<dbReference type="InterPro" id="IPR022385">
    <property type="entry name" value="Rhs_assc_core"/>
</dbReference>
<evidence type="ECO:0000313" key="1">
    <source>
        <dbReference type="EMBL" id="RYU95048.1"/>
    </source>
</evidence>
<dbReference type="AlphaFoldDB" id="A0A4Q5LYZ4"/>
<reference evidence="1 2" key="1">
    <citation type="submission" date="2019-02" db="EMBL/GenBank/DDBJ databases">
        <title>Bacterial novel species Emticicia sp. 17J42-9 isolated from soil.</title>
        <authorList>
            <person name="Jung H.-Y."/>
        </authorList>
    </citation>
    <scope>NUCLEOTIDE SEQUENCE [LARGE SCALE GENOMIC DNA]</scope>
    <source>
        <strain evidence="1 2">17J42-9</strain>
    </source>
</reference>
<dbReference type="EMBL" id="SEWF01000018">
    <property type="protein sequence ID" value="RYU95048.1"/>
    <property type="molecule type" value="Genomic_DNA"/>
</dbReference>
<dbReference type="Proteomes" id="UP000293162">
    <property type="component" value="Unassembled WGS sequence"/>
</dbReference>
<organism evidence="1 2">
    <name type="scientific">Emticicia agri</name>
    <dbReference type="NCBI Taxonomy" id="2492393"/>
    <lineage>
        <taxon>Bacteria</taxon>
        <taxon>Pseudomonadati</taxon>
        <taxon>Bacteroidota</taxon>
        <taxon>Cytophagia</taxon>
        <taxon>Cytophagales</taxon>
        <taxon>Leadbetterellaceae</taxon>
        <taxon>Emticicia</taxon>
    </lineage>
</organism>
<dbReference type="InterPro" id="IPR050708">
    <property type="entry name" value="T6SS_VgrG/RHS"/>
</dbReference>
<gene>
    <name evidence="1" type="ORF">EWM59_13420</name>
</gene>
<sequence length="307" mass="33731">MGGVYKPPVLVQANDYDPWGLDINSFQQHNQDNFKYSGKEQYKEFGLDWYDFGARMYDAPIGRWHAVDPLADISRRFSPYVYGNNNPIRFIDPSGMTSEEAKDFTYSDGYSTQSYQNSSGVVGVSGSYQDNEKDPPGLIQRLLDYFGFNIKPQSQEEAKTYADRRQSLYELNERNEKAKERILEGTEKLPVLGSAAQLSDAMMKKDATGVVISSVSFALDATGGGGVAPKLTNGGKKVLGSLINMIEMTLSEGVLQRGGKIGNLSVVDDALKGMKILEVANLAATGDQKAQTAIKILKQASSKAQKY</sequence>